<dbReference type="PANTHER" id="PTHR35617:SF3">
    <property type="entry name" value="CORE-BINDING (CB) DOMAIN-CONTAINING PROTEIN"/>
    <property type="match status" value="1"/>
</dbReference>
<dbReference type="GO" id="GO:0015074">
    <property type="term" value="P:DNA integration"/>
    <property type="evidence" value="ECO:0007669"/>
    <property type="project" value="UniProtKB-KW"/>
</dbReference>
<dbReference type="InterPro" id="IPR044068">
    <property type="entry name" value="CB"/>
</dbReference>
<dbReference type="PANTHER" id="PTHR35617">
    <property type="entry name" value="PHAGE_INTEGRASE DOMAIN-CONTAINING PROTEIN"/>
    <property type="match status" value="1"/>
</dbReference>
<evidence type="ECO:0000259" key="4">
    <source>
        <dbReference type="PROSITE" id="PS51898"/>
    </source>
</evidence>
<dbReference type="PROSITE" id="PS51900">
    <property type="entry name" value="CB"/>
    <property type="match status" value="1"/>
</dbReference>
<dbReference type="InterPro" id="IPR013762">
    <property type="entry name" value="Integrase-like_cat_sf"/>
</dbReference>
<evidence type="ECO:0000256" key="2">
    <source>
        <dbReference type="ARBA" id="ARBA00023125"/>
    </source>
</evidence>
<dbReference type="PROSITE" id="PS51898">
    <property type="entry name" value="TYR_RECOMBINASE"/>
    <property type="match status" value="1"/>
</dbReference>
<comment type="caution">
    <text evidence="6">The sequence shown here is derived from an EMBL/GenBank/DDBJ whole genome shotgun (WGS) entry which is preliminary data.</text>
</comment>
<dbReference type="GO" id="GO:0006310">
    <property type="term" value="P:DNA recombination"/>
    <property type="evidence" value="ECO:0007669"/>
    <property type="project" value="UniProtKB-KW"/>
</dbReference>
<accession>A0ABD2WVT1</accession>
<keyword evidence="3" id="KW-0233">DNA recombination</keyword>
<proteinExistence type="predicted"/>
<sequence length="334" mass="37271">MQEAPSSECQTSNFDCLQSIRNAFLSKNVPDTAVEIMLASLSKATQRQYSVGLKQWFNYCRSNNRSLNDTSVTNVLAFLSERFQAGASYGTLNSFRSAISLISADKISENPAISRFMKGVFRLRPSTPKYDSTWDVSIALDAIESFDTTSLEILSYKTVLLLALSTAQRAQTLAAINISSIEISHNGLIIKIRDLIKTSAPGKNQPLLCLPRLIDKPSLCVHSTILYYIERTKDIRKSEDRLLVSFQKPHNAITAQTVSRWIKRGLQICGVDTKIFSGHSTRHAASSQAKLKGLDLDIIRRTAGWSARSEVFAKHYNRPIKPDNFVFGQSVLNM</sequence>
<name>A0ABD2WVT1_9HYME</name>
<evidence type="ECO:0000256" key="1">
    <source>
        <dbReference type="ARBA" id="ARBA00022908"/>
    </source>
</evidence>
<organism evidence="6 7">
    <name type="scientific">Trichogramma kaykai</name>
    <dbReference type="NCBI Taxonomy" id="54128"/>
    <lineage>
        <taxon>Eukaryota</taxon>
        <taxon>Metazoa</taxon>
        <taxon>Ecdysozoa</taxon>
        <taxon>Arthropoda</taxon>
        <taxon>Hexapoda</taxon>
        <taxon>Insecta</taxon>
        <taxon>Pterygota</taxon>
        <taxon>Neoptera</taxon>
        <taxon>Endopterygota</taxon>
        <taxon>Hymenoptera</taxon>
        <taxon>Apocrita</taxon>
        <taxon>Proctotrupomorpha</taxon>
        <taxon>Chalcidoidea</taxon>
        <taxon>Trichogrammatidae</taxon>
        <taxon>Trichogramma</taxon>
    </lineage>
</organism>
<dbReference type="InterPro" id="IPR010998">
    <property type="entry name" value="Integrase_recombinase_N"/>
</dbReference>
<evidence type="ECO:0000313" key="6">
    <source>
        <dbReference type="EMBL" id="KAL3397081.1"/>
    </source>
</evidence>
<dbReference type="Gene3D" id="1.10.150.130">
    <property type="match status" value="1"/>
</dbReference>
<dbReference type="SUPFAM" id="SSF56349">
    <property type="entry name" value="DNA breaking-rejoining enzymes"/>
    <property type="match status" value="1"/>
</dbReference>
<dbReference type="EMBL" id="JBJJXI010000067">
    <property type="protein sequence ID" value="KAL3397081.1"/>
    <property type="molecule type" value="Genomic_DNA"/>
</dbReference>
<gene>
    <name evidence="6" type="ORF">TKK_009112</name>
</gene>
<keyword evidence="7" id="KW-1185">Reference proteome</keyword>
<dbReference type="GO" id="GO:0003677">
    <property type="term" value="F:DNA binding"/>
    <property type="evidence" value="ECO:0007669"/>
    <property type="project" value="UniProtKB-KW"/>
</dbReference>
<keyword evidence="1" id="KW-0229">DNA integration</keyword>
<reference evidence="6 7" key="1">
    <citation type="journal article" date="2024" name="bioRxiv">
        <title>A reference genome for Trichogramma kaykai: A tiny desert-dwelling parasitoid wasp with competing sex-ratio distorters.</title>
        <authorList>
            <person name="Culotta J."/>
            <person name="Lindsey A.R."/>
        </authorList>
    </citation>
    <scope>NUCLEOTIDE SEQUENCE [LARGE SCALE GENOMIC DNA]</scope>
    <source>
        <strain evidence="6 7">KSX58</strain>
    </source>
</reference>
<dbReference type="CDD" id="cd00397">
    <property type="entry name" value="DNA_BRE_C"/>
    <property type="match status" value="1"/>
</dbReference>
<dbReference type="Pfam" id="PF00589">
    <property type="entry name" value="Phage_integrase"/>
    <property type="match status" value="1"/>
</dbReference>
<dbReference type="InterPro" id="IPR002104">
    <property type="entry name" value="Integrase_catalytic"/>
</dbReference>
<feature type="domain" description="Tyr recombinase" evidence="4">
    <location>
        <begin position="126"/>
        <end position="333"/>
    </location>
</feature>
<evidence type="ECO:0008006" key="8">
    <source>
        <dbReference type="Google" id="ProtNLM"/>
    </source>
</evidence>
<dbReference type="AlphaFoldDB" id="A0ABD2WVT1"/>
<evidence type="ECO:0000259" key="5">
    <source>
        <dbReference type="PROSITE" id="PS51900"/>
    </source>
</evidence>
<dbReference type="InterPro" id="IPR004107">
    <property type="entry name" value="Integrase_SAM-like_N"/>
</dbReference>
<keyword evidence="2" id="KW-0238">DNA-binding</keyword>
<dbReference type="Proteomes" id="UP001627154">
    <property type="component" value="Unassembled WGS sequence"/>
</dbReference>
<protein>
    <recommendedName>
        <fullName evidence="8">Tyr recombinase domain-containing protein</fullName>
    </recommendedName>
</protein>
<dbReference type="InterPro" id="IPR011010">
    <property type="entry name" value="DNA_brk_join_enz"/>
</dbReference>
<evidence type="ECO:0000313" key="7">
    <source>
        <dbReference type="Proteomes" id="UP001627154"/>
    </source>
</evidence>
<feature type="domain" description="Core-binding (CB)" evidence="5">
    <location>
        <begin position="28"/>
        <end position="107"/>
    </location>
</feature>
<evidence type="ECO:0000256" key="3">
    <source>
        <dbReference type="ARBA" id="ARBA00023172"/>
    </source>
</evidence>
<dbReference type="Pfam" id="PF02899">
    <property type="entry name" value="Phage_int_SAM_1"/>
    <property type="match status" value="1"/>
</dbReference>
<dbReference type="Gene3D" id="1.10.443.10">
    <property type="entry name" value="Intergrase catalytic core"/>
    <property type="match status" value="1"/>
</dbReference>